<dbReference type="CDD" id="cd03228">
    <property type="entry name" value="ABCC_MRP_Like"/>
    <property type="match status" value="1"/>
</dbReference>
<evidence type="ECO:0000256" key="7">
    <source>
        <dbReference type="SAM" id="MobiDB-lite"/>
    </source>
</evidence>
<evidence type="ECO:0000256" key="1">
    <source>
        <dbReference type="ARBA" id="ARBA00004651"/>
    </source>
</evidence>
<dbReference type="SUPFAM" id="SSF90123">
    <property type="entry name" value="ABC transporter transmembrane region"/>
    <property type="match status" value="1"/>
</dbReference>
<dbReference type="InterPro" id="IPR003439">
    <property type="entry name" value="ABC_transporter-like_ATP-bd"/>
</dbReference>
<dbReference type="InterPro" id="IPR036640">
    <property type="entry name" value="ABC1_TM_sf"/>
</dbReference>
<evidence type="ECO:0000259" key="10">
    <source>
        <dbReference type="PROSITE" id="PS50929"/>
    </source>
</evidence>
<dbReference type="PANTHER" id="PTHR24221:SF590">
    <property type="entry name" value="COMPONENT LINKED WITH THE ASSEMBLY OF CYTOCHROME' TRANSPORT TRANSMEMBRANE ATP-BINDING PROTEIN ABC TRANSPORTER CYDD-RELATED"/>
    <property type="match status" value="1"/>
</dbReference>
<feature type="transmembrane region" description="Helical" evidence="8">
    <location>
        <begin position="20"/>
        <end position="45"/>
    </location>
</feature>
<feature type="transmembrane region" description="Helical" evidence="8">
    <location>
        <begin position="161"/>
        <end position="183"/>
    </location>
</feature>
<dbReference type="SMART" id="SM00382">
    <property type="entry name" value="AAA"/>
    <property type="match status" value="1"/>
</dbReference>
<dbReference type="EMBL" id="JAERRJ010000009">
    <property type="protein sequence ID" value="MBL1077599.1"/>
    <property type="molecule type" value="Genomic_DNA"/>
</dbReference>
<dbReference type="Pfam" id="PF00005">
    <property type="entry name" value="ABC_tran"/>
    <property type="match status" value="1"/>
</dbReference>
<feature type="compositionally biased region" description="Low complexity" evidence="7">
    <location>
        <begin position="626"/>
        <end position="635"/>
    </location>
</feature>
<keyword evidence="6 8" id="KW-0472">Membrane</keyword>
<keyword evidence="12" id="KW-1185">Reference proteome</keyword>
<dbReference type="PROSITE" id="PS50893">
    <property type="entry name" value="ABC_TRANSPORTER_2"/>
    <property type="match status" value="1"/>
</dbReference>
<dbReference type="InterPro" id="IPR003593">
    <property type="entry name" value="AAA+_ATPase"/>
</dbReference>
<proteinExistence type="predicted"/>
<evidence type="ECO:0000256" key="2">
    <source>
        <dbReference type="ARBA" id="ARBA00022692"/>
    </source>
</evidence>
<dbReference type="CDD" id="cd18584">
    <property type="entry name" value="ABC_6TM_AarD_CydD"/>
    <property type="match status" value="1"/>
</dbReference>
<comment type="subcellular location">
    <subcellularLocation>
        <location evidence="1">Cell membrane</location>
        <topology evidence="1">Multi-pass membrane protein</topology>
    </subcellularLocation>
</comment>
<comment type="caution">
    <text evidence="11">The sequence shown here is derived from an EMBL/GenBank/DDBJ whole genome shotgun (WGS) entry which is preliminary data.</text>
</comment>
<dbReference type="InterPro" id="IPR011527">
    <property type="entry name" value="ABC1_TM_dom"/>
</dbReference>
<feature type="compositionally biased region" description="Pro residues" evidence="7">
    <location>
        <begin position="616"/>
        <end position="625"/>
    </location>
</feature>
<dbReference type="GO" id="GO:0005524">
    <property type="term" value="F:ATP binding"/>
    <property type="evidence" value="ECO:0007669"/>
    <property type="project" value="UniProtKB-KW"/>
</dbReference>
<accession>A0ABS1MBJ7</accession>
<dbReference type="InterPro" id="IPR039421">
    <property type="entry name" value="Type_1_exporter"/>
</dbReference>
<evidence type="ECO:0000256" key="4">
    <source>
        <dbReference type="ARBA" id="ARBA00022840"/>
    </source>
</evidence>
<dbReference type="SUPFAM" id="SSF52540">
    <property type="entry name" value="P-loop containing nucleoside triphosphate hydrolases"/>
    <property type="match status" value="1"/>
</dbReference>
<name>A0ABS1MBJ7_9NOCA</name>
<organism evidence="11 12">
    <name type="scientific">Nocardia acididurans</name>
    <dbReference type="NCBI Taxonomy" id="2802282"/>
    <lineage>
        <taxon>Bacteria</taxon>
        <taxon>Bacillati</taxon>
        <taxon>Actinomycetota</taxon>
        <taxon>Actinomycetes</taxon>
        <taxon>Mycobacteriales</taxon>
        <taxon>Nocardiaceae</taxon>
        <taxon>Nocardia</taxon>
    </lineage>
</organism>
<feature type="compositionally biased region" description="Acidic residues" evidence="7">
    <location>
        <begin position="597"/>
        <end position="607"/>
    </location>
</feature>
<keyword evidence="4 11" id="KW-0067">ATP-binding</keyword>
<evidence type="ECO:0000256" key="6">
    <source>
        <dbReference type="ARBA" id="ARBA00023136"/>
    </source>
</evidence>
<evidence type="ECO:0000313" key="11">
    <source>
        <dbReference type="EMBL" id="MBL1077599.1"/>
    </source>
</evidence>
<feature type="transmembrane region" description="Helical" evidence="8">
    <location>
        <begin position="134"/>
        <end position="155"/>
    </location>
</feature>
<evidence type="ECO:0000256" key="8">
    <source>
        <dbReference type="SAM" id="Phobius"/>
    </source>
</evidence>
<dbReference type="Proteomes" id="UP000602198">
    <property type="component" value="Unassembled WGS sequence"/>
</dbReference>
<feature type="transmembrane region" description="Helical" evidence="8">
    <location>
        <begin position="265"/>
        <end position="288"/>
    </location>
</feature>
<feature type="compositionally biased region" description="Polar residues" evidence="7">
    <location>
        <begin position="242"/>
        <end position="251"/>
    </location>
</feature>
<feature type="transmembrane region" description="Helical" evidence="8">
    <location>
        <begin position="294"/>
        <end position="314"/>
    </location>
</feature>
<evidence type="ECO:0000256" key="3">
    <source>
        <dbReference type="ARBA" id="ARBA00022741"/>
    </source>
</evidence>
<keyword evidence="3" id="KW-0547">Nucleotide-binding</keyword>
<evidence type="ECO:0000256" key="5">
    <source>
        <dbReference type="ARBA" id="ARBA00022989"/>
    </source>
</evidence>
<dbReference type="Pfam" id="PF00664">
    <property type="entry name" value="ABC_membrane"/>
    <property type="match status" value="1"/>
</dbReference>
<feature type="domain" description="ABC transporter" evidence="9">
    <location>
        <begin position="378"/>
        <end position="612"/>
    </location>
</feature>
<feature type="region of interest" description="Disordered" evidence="7">
    <location>
        <begin position="218"/>
        <end position="251"/>
    </location>
</feature>
<feature type="region of interest" description="Disordered" evidence="7">
    <location>
        <begin position="590"/>
        <end position="635"/>
    </location>
</feature>
<dbReference type="PROSITE" id="PS50929">
    <property type="entry name" value="ABC_TM1F"/>
    <property type="match status" value="1"/>
</dbReference>
<reference evidence="11 12" key="1">
    <citation type="submission" date="2021-01" db="EMBL/GenBank/DDBJ databases">
        <title>WGS of actinomycetes isolated from Thailand.</title>
        <authorList>
            <person name="Thawai C."/>
        </authorList>
    </citation>
    <scope>NUCLEOTIDE SEQUENCE [LARGE SCALE GENOMIC DNA]</scope>
    <source>
        <strain evidence="11 12">LPG 2</strain>
    </source>
</reference>
<evidence type="ECO:0000313" key="12">
    <source>
        <dbReference type="Proteomes" id="UP000602198"/>
    </source>
</evidence>
<dbReference type="InterPro" id="IPR027417">
    <property type="entry name" value="P-loop_NTPase"/>
</dbReference>
<dbReference type="Gene3D" id="1.20.1560.10">
    <property type="entry name" value="ABC transporter type 1, transmembrane domain"/>
    <property type="match status" value="1"/>
</dbReference>
<dbReference type="PANTHER" id="PTHR24221">
    <property type="entry name" value="ATP-BINDING CASSETTE SUB-FAMILY B"/>
    <property type="match status" value="1"/>
</dbReference>
<feature type="domain" description="ABC transmembrane type-1" evidence="10">
    <location>
        <begin position="21"/>
        <end position="328"/>
    </location>
</feature>
<gene>
    <name evidence="11" type="ORF">JK358_24640</name>
</gene>
<evidence type="ECO:0000259" key="9">
    <source>
        <dbReference type="PROSITE" id="PS50893"/>
    </source>
</evidence>
<protein>
    <submittedName>
        <fullName evidence="11">ATP-binding cassette domain-containing protein</fullName>
    </submittedName>
</protein>
<dbReference type="Gene3D" id="3.40.50.300">
    <property type="entry name" value="P-loop containing nucleotide triphosphate hydrolases"/>
    <property type="match status" value="1"/>
</dbReference>
<sequence length="635" mass="66340">MARPVDPRLWRHARSARRYLALSVTLSLTTTLCIVVAALALARVLAGVITEPGHRDIGSWTTELIVFTVAVAIRIAATWWQSRLAHRAGAQVVAELETAVVAAGAALPPRELESRRTELAVVAGNGLGGLRPYLAGYLPALLLSLLVPPIVLAVILTHDLVSGLIIVVTLPLIPIFMILIGLLTKGRAEQTLTATTRLSDQLLDLFAGMPTLRALGRESGHREDGAAQQDPATSHKAADARSSMSPRVSTLGDTLRTRTMSALRIAFLSSMVLEMLATLCVALVAVSIGMRLVFGNMGLYAGLVALILAPEVYLPLRMVGERFHAAQDGMAAADKAFAILDPKSGASATPASETPDPAPASAPARRAAVVGGESVRPIEIHDLAVAARDGFAPDGLSAILRPGAVTVLTGPNGCGKSTVLQAILGLITPERGVVTVDGTPVPDLDPDLWWSHIAWLPQRPVLLPGTLRANLELLGAPANPEDLAKATTATGFDDVLADLPDGWDTLVGVGGTGLSLGQRQRLALTRTLAAPRPILLLDEPTAHLDEAAETTVLTALRDRARAGATVVIVAHRPTVLAVADHIIEVRAAAAVPMPAEPSDEPTGDTADDAERVQQPPADPAEPGPGVPAAAEVNAR</sequence>
<keyword evidence="5 8" id="KW-1133">Transmembrane helix</keyword>
<feature type="transmembrane region" description="Helical" evidence="8">
    <location>
        <begin position="57"/>
        <end position="77"/>
    </location>
</feature>
<keyword evidence="2 8" id="KW-0812">Transmembrane</keyword>
<dbReference type="RefSeq" id="WP_201951063.1">
    <property type="nucleotide sequence ID" value="NZ_JAERRJ010000009.1"/>
</dbReference>